<keyword evidence="1" id="KW-0472">Membrane</keyword>
<protein>
    <recommendedName>
        <fullName evidence="4">Transmembrane protein</fullName>
    </recommendedName>
</protein>
<organism evidence="2 3">
    <name type="scientific">Rhizobium mayense</name>
    <dbReference type="NCBI Taxonomy" id="1312184"/>
    <lineage>
        <taxon>Bacteria</taxon>
        <taxon>Pseudomonadati</taxon>
        <taxon>Pseudomonadota</taxon>
        <taxon>Alphaproteobacteria</taxon>
        <taxon>Hyphomicrobiales</taxon>
        <taxon>Rhizobiaceae</taxon>
        <taxon>Rhizobium/Agrobacterium group</taxon>
        <taxon>Rhizobium</taxon>
    </lineage>
</organism>
<evidence type="ECO:0000313" key="3">
    <source>
        <dbReference type="Proteomes" id="UP001172645"/>
    </source>
</evidence>
<dbReference type="EMBL" id="JARFYM010000028">
    <property type="protein sequence ID" value="MDL2402312.1"/>
    <property type="molecule type" value="Genomic_DNA"/>
</dbReference>
<dbReference type="Proteomes" id="UP001172645">
    <property type="component" value="Unassembled WGS sequence"/>
</dbReference>
<evidence type="ECO:0000313" key="2">
    <source>
        <dbReference type="EMBL" id="MDL2402312.1"/>
    </source>
</evidence>
<evidence type="ECO:0000256" key="1">
    <source>
        <dbReference type="SAM" id="Phobius"/>
    </source>
</evidence>
<gene>
    <name evidence="2" type="ORF">PY649_25740</name>
</gene>
<feature type="transmembrane region" description="Helical" evidence="1">
    <location>
        <begin position="31"/>
        <end position="52"/>
    </location>
</feature>
<dbReference type="RefSeq" id="WP_285871691.1">
    <property type="nucleotide sequence ID" value="NZ_JARFYM010000028.1"/>
</dbReference>
<reference evidence="2" key="1">
    <citation type="submission" date="2023-06" db="EMBL/GenBank/DDBJ databases">
        <title>Phylogenetic Diversity of Rhizobium strains.</title>
        <authorList>
            <person name="Moura F.T."/>
            <person name="Helene L.C.F."/>
            <person name="Hungria M."/>
        </authorList>
    </citation>
    <scope>NUCLEOTIDE SEQUENCE</scope>
    <source>
        <strain evidence="2">CCGE526</strain>
    </source>
</reference>
<keyword evidence="1" id="KW-1133">Transmembrane helix</keyword>
<keyword evidence="3" id="KW-1185">Reference proteome</keyword>
<evidence type="ECO:0008006" key="4">
    <source>
        <dbReference type="Google" id="ProtNLM"/>
    </source>
</evidence>
<sequence>MHTLEAALVNHWCRKTLSEKDLMEPVGLGKVVLRTMIGFAAFAVLILCLNWAANPGINRPQVAAVDQMRLMPQAKE</sequence>
<keyword evidence="1" id="KW-0812">Transmembrane</keyword>
<proteinExistence type="predicted"/>
<accession>A0ABT7K127</accession>
<name>A0ABT7K127_9HYPH</name>
<comment type="caution">
    <text evidence="2">The sequence shown here is derived from an EMBL/GenBank/DDBJ whole genome shotgun (WGS) entry which is preliminary data.</text>
</comment>